<protein>
    <submittedName>
        <fullName evidence="8">Flagellar biosynthetic protein FliQ</fullName>
    </submittedName>
</protein>
<dbReference type="KEGG" id="smam:Mal15_16690"/>
<keyword evidence="4 7" id="KW-0812">Transmembrane</keyword>
<dbReference type="PRINTS" id="PR00952">
    <property type="entry name" value="TYPE3IMQPROT"/>
</dbReference>
<keyword evidence="8" id="KW-0966">Cell projection</keyword>
<keyword evidence="6 7" id="KW-0472">Membrane</keyword>
<reference evidence="8 9" key="1">
    <citation type="submission" date="2019-02" db="EMBL/GenBank/DDBJ databases">
        <title>Planctomycetal bacteria perform biofilm scaping via a novel small molecule.</title>
        <authorList>
            <person name="Jeske O."/>
            <person name="Boedeker C."/>
            <person name="Wiegand S."/>
            <person name="Breitling P."/>
            <person name="Kallscheuer N."/>
            <person name="Jogler M."/>
            <person name="Rohde M."/>
            <person name="Petersen J."/>
            <person name="Medema M.H."/>
            <person name="Surup F."/>
            <person name="Jogler C."/>
        </authorList>
    </citation>
    <scope>NUCLEOTIDE SEQUENCE [LARGE SCALE GENOMIC DNA]</scope>
    <source>
        <strain evidence="8 9">Mal15</strain>
    </source>
</reference>
<dbReference type="Proteomes" id="UP000321353">
    <property type="component" value="Chromosome"/>
</dbReference>
<name>A0A5B9M954_9BACT</name>
<evidence type="ECO:0000256" key="3">
    <source>
        <dbReference type="ARBA" id="ARBA00022475"/>
    </source>
</evidence>
<dbReference type="PANTHER" id="PTHR34040:SF2">
    <property type="entry name" value="FLAGELLAR BIOSYNTHETIC PROTEIN FLIQ"/>
    <property type="match status" value="1"/>
</dbReference>
<dbReference type="Pfam" id="PF01313">
    <property type="entry name" value="Bac_export_3"/>
    <property type="match status" value="1"/>
</dbReference>
<evidence type="ECO:0000313" key="9">
    <source>
        <dbReference type="Proteomes" id="UP000321353"/>
    </source>
</evidence>
<dbReference type="GO" id="GO:0009306">
    <property type="term" value="P:protein secretion"/>
    <property type="evidence" value="ECO:0007669"/>
    <property type="project" value="InterPro"/>
</dbReference>
<evidence type="ECO:0000256" key="1">
    <source>
        <dbReference type="ARBA" id="ARBA00004651"/>
    </source>
</evidence>
<dbReference type="PANTHER" id="PTHR34040">
    <property type="entry name" value="FLAGELLAR BIOSYNTHETIC PROTEIN FLIQ"/>
    <property type="match status" value="1"/>
</dbReference>
<keyword evidence="8" id="KW-0282">Flagellum</keyword>
<keyword evidence="3" id="KW-1003">Cell membrane</keyword>
<dbReference type="InterPro" id="IPR002191">
    <property type="entry name" value="Bac_export_3"/>
</dbReference>
<keyword evidence="8" id="KW-0969">Cilium</keyword>
<evidence type="ECO:0000256" key="2">
    <source>
        <dbReference type="ARBA" id="ARBA00006156"/>
    </source>
</evidence>
<evidence type="ECO:0000256" key="4">
    <source>
        <dbReference type="ARBA" id="ARBA00022692"/>
    </source>
</evidence>
<comment type="similarity">
    <text evidence="2">Belongs to the FliQ/MopD/SpaQ family.</text>
</comment>
<proteinExistence type="inferred from homology"/>
<dbReference type="GO" id="GO:0005886">
    <property type="term" value="C:plasma membrane"/>
    <property type="evidence" value="ECO:0007669"/>
    <property type="project" value="UniProtKB-SubCell"/>
</dbReference>
<gene>
    <name evidence="8" type="primary">fliQ_1</name>
    <name evidence="8" type="ORF">Mal15_16690</name>
</gene>
<keyword evidence="5 7" id="KW-1133">Transmembrane helix</keyword>
<evidence type="ECO:0000256" key="7">
    <source>
        <dbReference type="SAM" id="Phobius"/>
    </source>
</evidence>
<accession>A0A5B9M954</accession>
<dbReference type="EMBL" id="CP036264">
    <property type="protein sequence ID" value="QEF97628.1"/>
    <property type="molecule type" value="Genomic_DNA"/>
</dbReference>
<organism evidence="8 9">
    <name type="scientific">Stieleria maiorica</name>
    <dbReference type="NCBI Taxonomy" id="2795974"/>
    <lineage>
        <taxon>Bacteria</taxon>
        <taxon>Pseudomonadati</taxon>
        <taxon>Planctomycetota</taxon>
        <taxon>Planctomycetia</taxon>
        <taxon>Pirellulales</taxon>
        <taxon>Pirellulaceae</taxon>
        <taxon>Stieleria</taxon>
    </lineage>
</organism>
<dbReference type="PIRSF" id="PIRSF004669">
    <property type="entry name" value="FliQ"/>
    <property type="match status" value="1"/>
</dbReference>
<evidence type="ECO:0000256" key="5">
    <source>
        <dbReference type="ARBA" id="ARBA00022989"/>
    </source>
</evidence>
<feature type="transmembrane region" description="Helical" evidence="7">
    <location>
        <begin position="13"/>
        <end position="37"/>
    </location>
</feature>
<feature type="transmembrane region" description="Helical" evidence="7">
    <location>
        <begin position="49"/>
        <end position="70"/>
    </location>
</feature>
<dbReference type="AlphaFoldDB" id="A0A5B9M954"/>
<keyword evidence="9" id="KW-1185">Reference proteome</keyword>
<evidence type="ECO:0000256" key="6">
    <source>
        <dbReference type="ARBA" id="ARBA00023136"/>
    </source>
</evidence>
<comment type="subcellular location">
    <subcellularLocation>
        <location evidence="1">Cell membrane</location>
        <topology evidence="1">Multi-pass membrane protein</topology>
    </subcellularLocation>
</comment>
<evidence type="ECO:0000313" key="8">
    <source>
        <dbReference type="EMBL" id="QEF97628.1"/>
    </source>
</evidence>
<sequence>MDIEDVVLIGREFFMMALLLTAPVVAVSLVVGLLISIGQTVTSIQEQTLSFAPRIICVVFVLIFLSNWYLTTLQNYTLGLMTHMVELVK</sequence>
<dbReference type="RefSeq" id="WP_147867280.1">
    <property type="nucleotide sequence ID" value="NZ_CP036264.1"/>
</dbReference>